<dbReference type="EMBL" id="DLYI01000100">
    <property type="protein sequence ID" value="HAC27766.1"/>
    <property type="molecule type" value="Genomic_DNA"/>
</dbReference>
<gene>
    <name evidence="1" type="ORF">DCF82_08135</name>
</gene>
<keyword evidence="1" id="KW-0489">Methyltransferase</keyword>
<dbReference type="Gene3D" id="3.40.50.150">
    <property type="entry name" value="Vaccinia Virus protein VP39"/>
    <property type="match status" value="1"/>
</dbReference>
<evidence type="ECO:0000313" key="1">
    <source>
        <dbReference type="EMBL" id="HAC27766.1"/>
    </source>
</evidence>
<sequence>PPERGMVGSGMLIVNPPWGFDERFAAMMSDLTGPDRLGLSPSMDWLVPE</sequence>
<evidence type="ECO:0000313" key="2">
    <source>
        <dbReference type="Proteomes" id="UP000261325"/>
    </source>
</evidence>
<feature type="non-terminal residue" evidence="1">
    <location>
        <position position="1"/>
    </location>
</feature>
<comment type="caution">
    <text evidence="1">The sequence shown here is derived from an EMBL/GenBank/DDBJ whole genome shotgun (WGS) entry which is preliminary data.</text>
</comment>
<proteinExistence type="predicted"/>
<dbReference type="Proteomes" id="UP000261325">
    <property type="component" value="Unassembled WGS sequence"/>
</dbReference>
<name>A0A3B8WEL6_MARNT</name>
<dbReference type="GO" id="GO:0032259">
    <property type="term" value="P:methylation"/>
    <property type="evidence" value="ECO:0007669"/>
    <property type="project" value="UniProtKB-KW"/>
</dbReference>
<dbReference type="SUPFAM" id="SSF53335">
    <property type="entry name" value="S-adenosyl-L-methionine-dependent methyltransferases"/>
    <property type="match status" value="1"/>
</dbReference>
<keyword evidence="1" id="KW-0808">Transferase</keyword>
<dbReference type="GO" id="GO:0008168">
    <property type="term" value="F:methyltransferase activity"/>
    <property type="evidence" value="ECO:0007669"/>
    <property type="project" value="UniProtKB-KW"/>
</dbReference>
<organism evidence="1 2">
    <name type="scientific">Marinobacter nauticus</name>
    <name type="common">Marinobacter hydrocarbonoclasticus</name>
    <name type="synonym">Marinobacter aquaeolei</name>
    <dbReference type="NCBI Taxonomy" id="2743"/>
    <lineage>
        <taxon>Bacteria</taxon>
        <taxon>Pseudomonadati</taxon>
        <taxon>Pseudomonadota</taxon>
        <taxon>Gammaproteobacteria</taxon>
        <taxon>Pseudomonadales</taxon>
        <taxon>Marinobacteraceae</taxon>
        <taxon>Marinobacter</taxon>
    </lineage>
</organism>
<dbReference type="AlphaFoldDB" id="A0A3B8WEL6"/>
<reference evidence="1 2" key="1">
    <citation type="journal article" date="2018" name="Nat. Biotechnol.">
        <title>A standardized bacterial taxonomy based on genome phylogeny substantially revises the tree of life.</title>
        <authorList>
            <person name="Parks D.H."/>
            <person name="Chuvochina M."/>
            <person name="Waite D.W."/>
            <person name="Rinke C."/>
            <person name="Skarshewski A."/>
            <person name="Chaumeil P.A."/>
            <person name="Hugenholtz P."/>
        </authorList>
    </citation>
    <scope>NUCLEOTIDE SEQUENCE [LARGE SCALE GENOMIC DNA]</scope>
    <source>
        <strain evidence="1">UBA9049</strain>
    </source>
</reference>
<protein>
    <submittedName>
        <fullName evidence="1">23S rRNA (Adenine(2030)-N(6))-methyltransferase RlmJ</fullName>
    </submittedName>
</protein>
<accession>A0A3B8WEL6</accession>
<dbReference type="InterPro" id="IPR029063">
    <property type="entry name" value="SAM-dependent_MTases_sf"/>
</dbReference>